<feature type="transmembrane region" description="Helical" evidence="1">
    <location>
        <begin position="38"/>
        <end position="63"/>
    </location>
</feature>
<protein>
    <submittedName>
        <fullName evidence="2">Uncharacterized protein</fullName>
    </submittedName>
</protein>
<feature type="transmembrane region" description="Helical" evidence="1">
    <location>
        <begin position="12"/>
        <end position="32"/>
    </location>
</feature>
<dbReference type="EMBL" id="LR796967">
    <property type="protein sequence ID" value="CAB4178458.1"/>
    <property type="molecule type" value="Genomic_DNA"/>
</dbReference>
<gene>
    <name evidence="2" type="ORF">UFOVP1021_23</name>
    <name evidence="3" type="ORF">UFOVP1622_44</name>
</gene>
<sequence>MNHEIPQVTDYSVLTIPLWGAYSFWTIAEVAIQPEESIVIAFIRTIPAMLATAAGVIQAIYSIRLKREKMAMERELKLKELERRFPNPE</sequence>
<organism evidence="2">
    <name type="scientific">uncultured Caudovirales phage</name>
    <dbReference type="NCBI Taxonomy" id="2100421"/>
    <lineage>
        <taxon>Viruses</taxon>
        <taxon>Duplodnaviria</taxon>
        <taxon>Heunggongvirae</taxon>
        <taxon>Uroviricota</taxon>
        <taxon>Caudoviricetes</taxon>
        <taxon>Peduoviridae</taxon>
        <taxon>Maltschvirus</taxon>
        <taxon>Maltschvirus maltsch</taxon>
    </lineage>
</organism>
<proteinExistence type="predicted"/>
<accession>A0A6J5QAN8</accession>
<keyword evidence="1" id="KW-0812">Transmembrane</keyword>
<keyword evidence="1" id="KW-1133">Transmembrane helix</keyword>
<evidence type="ECO:0000313" key="3">
    <source>
        <dbReference type="EMBL" id="CAB4219726.1"/>
    </source>
</evidence>
<evidence type="ECO:0000313" key="2">
    <source>
        <dbReference type="EMBL" id="CAB4178458.1"/>
    </source>
</evidence>
<name>A0A6J5QAN8_9CAUD</name>
<keyword evidence="1" id="KW-0472">Membrane</keyword>
<evidence type="ECO:0000256" key="1">
    <source>
        <dbReference type="SAM" id="Phobius"/>
    </source>
</evidence>
<dbReference type="EMBL" id="LR797485">
    <property type="protein sequence ID" value="CAB4219726.1"/>
    <property type="molecule type" value="Genomic_DNA"/>
</dbReference>
<reference evidence="2" key="1">
    <citation type="submission" date="2020-05" db="EMBL/GenBank/DDBJ databases">
        <authorList>
            <person name="Chiriac C."/>
            <person name="Salcher M."/>
            <person name="Ghai R."/>
            <person name="Kavagutti S V."/>
        </authorList>
    </citation>
    <scope>NUCLEOTIDE SEQUENCE</scope>
</reference>